<evidence type="ECO:0000313" key="1">
    <source>
        <dbReference type="EMBL" id="MDQ0208891.1"/>
    </source>
</evidence>
<gene>
    <name evidence="1" type="ORF">J2S05_003715</name>
</gene>
<dbReference type="Proteomes" id="UP001225034">
    <property type="component" value="Unassembled WGS sequence"/>
</dbReference>
<accession>A0ABT9YN23</accession>
<name>A0ABT9YN23_9BACI</name>
<protein>
    <submittedName>
        <fullName evidence="1">Uncharacterized protein</fullName>
    </submittedName>
</protein>
<proteinExistence type="predicted"/>
<dbReference type="RefSeq" id="WP_306985311.1">
    <property type="nucleotide sequence ID" value="NZ_JAUSUA010000007.1"/>
</dbReference>
<organism evidence="1 2">
    <name type="scientific">Alkalicoccobacillus murimartini</name>
    <dbReference type="NCBI Taxonomy" id="171685"/>
    <lineage>
        <taxon>Bacteria</taxon>
        <taxon>Bacillati</taxon>
        <taxon>Bacillota</taxon>
        <taxon>Bacilli</taxon>
        <taxon>Bacillales</taxon>
        <taxon>Bacillaceae</taxon>
        <taxon>Alkalicoccobacillus</taxon>
    </lineage>
</organism>
<sequence>MKSSLIITLKSGKEISYTSDPKSILVSSSWIKASLSKGADSISLNEDRIYILTSEIAAIVIENEY</sequence>
<dbReference type="EMBL" id="JAUSUA010000007">
    <property type="protein sequence ID" value="MDQ0208891.1"/>
    <property type="molecule type" value="Genomic_DNA"/>
</dbReference>
<comment type="caution">
    <text evidence="1">The sequence shown here is derived from an EMBL/GenBank/DDBJ whole genome shotgun (WGS) entry which is preliminary data.</text>
</comment>
<reference evidence="1 2" key="1">
    <citation type="submission" date="2023-07" db="EMBL/GenBank/DDBJ databases">
        <title>Genomic Encyclopedia of Type Strains, Phase IV (KMG-IV): sequencing the most valuable type-strain genomes for metagenomic binning, comparative biology and taxonomic classification.</title>
        <authorList>
            <person name="Goeker M."/>
        </authorList>
    </citation>
    <scope>NUCLEOTIDE SEQUENCE [LARGE SCALE GENOMIC DNA]</scope>
    <source>
        <strain evidence="1 2">DSM 19154</strain>
    </source>
</reference>
<evidence type="ECO:0000313" key="2">
    <source>
        <dbReference type="Proteomes" id="UP001225034"/>
    </source>
</evidence>
<keyword evidence="2" id="KW-1185">Reference proteome</keyword>